<dbReference type="eggNOG" id="COG1073">
    <property type="taxonomic scope" value="Bacteria"/>
</dbReference>
<name>A0A081L9W7_9BACI</name>
<dbReference type="RefSeq" id="WP_034322537.1">
    <property type="nucleotide sequence ID" value="NZ_JOTP01000013.1"/>
</dbReference>
<keyword evidence="2" id="KW-1185">Reference proteome</keyword>
<dbReference type="Proteomes" id="UP000028091">
    <property type="component" value="Unassembled WGS sequence"/>
</dbReference>
<dbReference type="SUPFAM" id="SSF53474">
    <property type="entry name" value="alpha/beta-Hydrolases"/>
    <property type="match status" value="1"/>
</dbReference>
<gene>
    <name evidence="1" type="ORF">BA70_04400</name>
</gene>
<proteinExistence type="predicted"/>
<dbReference type="EMBL" id="JOTP01000013">
    <property type="protein sequence ID" value="KEP26043.1"/>
    <property type="molecule type" value="Genomic_DNA"/>
</dbReference>
<dbReference type="InterPro" id="IPR029058">
    <property type="entry name" value="AB_hydrolase_fold"/>
</dbReference>
<keyword evidence="1" id="KW-0378">Hydrolase</keyword>
<dbReference type="Gene3D" id="3.40.50.1820">
    <property type="entry name" value="alpha/beta hydrolase"/>
    <property type="match status" value="1"/>
</dbReference>
<comment type="caution">
    <text evidence="1">The sequence shown here is derived from an EMBL/GenBank/DDBJ whole genome shotgun (WGS) entry which is preliminary data.</text>
</comment>
<protein>
    <submittedName>
        <fullName evidence="1">Hydrolase</fullName>
    </submittedName>
</protein>
<dbReference type="PANTHER" id="PTHR47381:SF3">
    <property type="entry name" value="ALPHA_BETA-HYDROLASES SUPERFAMILY PROTEIN"/>
    <property type="match status" value="1"/>
</dbReference>
<evidence type="ECO:0000313" key="1">
    <source>
        <dbReference type="EMBL" id="KEP26043.1"/>
    </source>
</evidence>
<sequence length="300" mass="34236">MEKESKREQLLSLLGEMPERHRVEAYTLKIEERESYLVETLILSIHGVEEVPAYFVKPKDTVKKRPVVLFQHSHGGNYVDGKEELLKGAHYLQAPSYAKEFTSKGYSVLAIDHAGFGERRGRTESEIFKEMLLTGKVMWGMMLYESMCAIDYLVSRSDVLPDRLAVFGMSMGGLLSWWTAALDERISVCIDLCAQVDHHTLIETNNLDRHGFYYYVPSLAKHFTAADIQEMIFPRPHLSLVGKLDQLTPAEGVGRIQKVLSQTYQAASLKERYQLVGLHAGHFETAAMRHEATRFLKKWL</sequence>
<accession>A0A081L9W7</accession>
<dbReference type="GO" id="GO:0016787">
    <property type="term" value="F:hydrolase activity"/>
    <property type="evidence" value="ECO:0007669"/>
    <property type="project" value="UniProtKB-KW"/>
</dbReference>
<dbReference type="OrthoDB" id="8183145at2"/>
<dbReference type="PANTHER" id="PTHR47381">
    <property type="entry name" value="ALPHA/BETA-HYDROLASES SUPERFAMILY PROTEIN"/>
    <property type="match status" value="1"/>
</dbReference>
<dbReference type="AlphaFoldDB" id="A0A081L9W7"/>
<reference evidence="1 2" key="1">
    <citation type="submission" date="2012-09" db="EMBL/GenBank/DDBJ databases">
        <title>Genome Sequence of Bacillus sp. DW5-4.</title>
        <authorList>
            <person name="Lai Q."/>
            <person name="Liu Y."/>
            <person name="Shao Z."/>
        </authorList>
    </citation>
    <scope>NUCLEOTIDE SEQUENCE [LARGE SCALE GENOMIC DNA]</scope>
    <source>
        <strain evidence="1 2">DW5-4</strain>
    </source>
</reference>
<organism evidence="1 2">
    <name type="scientific">Bacillus zhangzhouensis</name>
    <dbReference type="NCBI Taxonomy" id="1178540"/>
    <lineage>
        <taxon>Bacteria</taxon>
        <taxon>Bacillati</taxon>
        <taxon>Bacillota</taxon>
        <taxon>Bacilli</taxon>
        <taxon>Bacillales</taxon>
        <taxon>Bacillaceae</taxon>
        <taxon>Bacillus</taxon>
    </lineage>
</organism>
<evidence type="ECO:0000313" key="2">
    <source>
        <dbReference type="Proteomes" id="UP000028091"/>
    </source>
</evidence>